<reference evidence="3" key="1">
    <citation type="submission" date="2021-04" db="EMBL/GenBank/DDBJ databases">
        <title>Luteolibacter sp. 32A isolated from the skin of an Anderson's salamander (Ambystoma andersonii).</title>
        <authorList>
            <person name="Spergser J."/>
            <person name="Busse H.-J."/>
        </authorList>
    </citation>
    <scope>NUCLEOTIDE SEQUENCE</scope>
    <source>
        <strain evidence="3">32A</strain>
    </source>
</reference>
<evidence type="ECO:0000256" key="1">
    <source>
        <dbReference type="SAM" id="MobiDB-lite"/>
    </source>
</evidence>
<sequence length="81" mass="8564">MKATAFVCASAALFAAWLTITYVRDVSPKDYPTLGKGSVPVSAQRQAPASRDSAMISLGEEREAPVAARQEAVADESKLAH</sequence>
<protein>
    <submittedName>
        <fullName evidence="3">Uncharacterized protein</fullName>
    </submittedName>
</protein>
<evidence type="ECO:0000313" key="3">
    <source>
        <dbReference type="EMBL" id="QUE50633.1"/>
    </source>
</evidence>
<dbReference type="KEGG" id="lamb:KBB96_17440"/>
<dbReference type="RefSeq" id="WP_211630773.1">
    <property type="nucleotide sequence ID" value="NZ_CP073100.1"/>
</dbReference>
<proteinExistence type="predicted"/>
<dbReference type="AlphaFoldDB" id="A0A975G898"/>
<name>A0A975G898_9BACT</name>
<organism evidence="3 4">
    <name type="scientific">Luteolibacter ambystomatis</name>
    <dbReference type="NCBI Taxonomy" id="2824561"/>
    <lineage>
        <taxon>Bacteria</taxon>
        <taxon>Pseudomonadati</taxon>
        <taxon>Verrucomicrobiota</taxon>
        <taxon>Verrucomicrobiia</taxon>
        <taxon>Verrucomicrobiales</taxon>
        <taxon>Verrucomicrobiaceae</taxon>
        <taxon>Luteolibacter</taxon>
    </lineage>
</organism>
<dbReference type="EMBL" id="CP073100">
    <property type="protein sequence ID" value="QUE50633.1"/>
    <property type="molecule type" value="Genomic_DNA"/>
</dbReference>
<feature type="chain" id="PRO_5037724091" evidence="2">
    <location>
        <begin position="16"/>
        <end position="81"/>
    </location>
</feature>
<keyword evidence="4" id="KW-1185">Reference proteome</keyword>
<feature type="region of interest" description="Disordered" evidence="1">
    <location>
        <begin position="33"/>
        <end position="81"/>
    </location>
</feature>
<evidence type="ECO:0000256" key="2">
    <source>
        <dbReference type="SAM" id="SignalP"/>
    </source>
</evidence>
<evidence type="ECO:0000313" key="4">
    <source>
        <dbReference type="Proteomes" id="UP000676169"/>
    </source>
</evidence>
<dbReference type="Proteomes" id="UP000676169">
    <property type="component" value="Chromosome"/>
</dbReference>
<feature type="signal peptide" evidence="2">
    <location>
        <begin position="1"/>
        <end position="15"/>
    </location>
</feature>
<gene>
    <name evidence="3" type="ORF">KBB96_17440</name>
</gene>
<keyword evidence="2" id="KW-0732">Signal</keyword>
<accession>A0A975G898</accession>